<reference evidence="1" key="1">
    <citation type="submission" date="2020-04" db="EMBL/GenBank/DDBJ databases">
        <authorList>
            <person name="Chiriac C."/>
            <person name="Salcher M."/>
            <person name="Ghai R."/>
            <person name="Kavagutti S V."/>
        </authorList>
    </citation>
    <scope>NUCLEOTIDE SEQUENCE</scope>
</reference>
<organism evidence="1">
    <name type="scientific">uncultured Caudovirales phage</name>
    <dbReference type="NCBI Taxonomy" id="2100421"/>
    <lineage>
        <taxon>Viruses</taxon>
        <taxon>Duplodnaviria</taxon>
        <taxon>Heunggongvirae</taxon>
        <taxon>Uroviricota</taxon>
        <taxon>Caudoviricetes</taxon>
        <taxon>Peduoviridae</taxon>
        <taxon>Maltschvirus</taxon>
        <taxon>Maltschvirus maltsch</taxon>
    </lineage>
</organism>
<gene>
    <name evidence="1" type="ORF">UFOVP53_95</name>
</gene>
<name>A0A6J5KWB3_9CAUD</name>
<evidence type="ECO:0000313" key="1">
    <source>
        <dbReference type="EMBL" id="CAB4125267.1"/>
    </source>
</evidence>
<protein>
    <submittedName>
        <fullName evidence="1">Uncharacterized protein</fullName>
    </submittedName>
</protein>
<dbReference type="EMBL" id="LR796189">
    <property type="protein sequence ID" value="CAB4125267.1"/>
    <property type="molecule type" value="Genomic_DNA"/>
</dbReference>
<sequence length="95" mass="10770">MLTDKQRRFVELDKKKAELKEFAEQYSTAVSELVAEMGLSSAFQDGEGTVYQTAECDGKFVYFDKFEVKRTRREGERAGSLSLKAAKELGFSVKE</sequence>
<accession>A0A6J5KWB3</accession>
<proteinExistence type="predicted"/>